<protein>
    <submittedName>
        <fullName evidence="2">Uncharacterized protein</fullName>
    </submittedName>
</protein>
<evidence type="ECO:0000313" key="2">
    <source>
        <dbReference type="EMBL" id="KAK1469148.1"/>
    </source>
</evidence>
<reference evidence="2 3" key="1">
    <citation type="submission" date="2016-10" db="EMBL/GenBank/DDBJ databases">
        <title>The genome sequence of Colletotrichum fioriniae PJ7.</title>
        <authorList>
            <person name="Baroncelli R."/>
        </authorList>
    </citation>
    <scope>NUCLEOTIDE SEQUENCE [LARGE SCALE GENOMIC DNA]</scope>
    <source>
        <strain evidence="2">Col 31</strain>
    </source>
</reference>
<dbReference type="Proteomes" id="UP001239795">
    <property type="component" value="Unassembled WGS sequence"/>
</dbReference>
<proteinExistence type="predicted"/>
<accession>A0AAI9V278</accession>
<feature type="compositionally biased region" description="Low complexity" evidence="1">
    <location>
        <begin position="32"/>
        <end position="47"/>
    </location>
</feature>
<organism evidence="2 3">
    <name type="scientific">Colletotrichum melonis</name>
    <dbReference type="NCBI Taxonomy" id="1209925"/>
    <lineage>
        <taxon>Eukaryota</taxon>
        <taxon>Fungi</taxon>
        <taxon>Dikarya</taxon>
        <taxon>Ascomycota</taxon>
        <taxon>Pezizomycotina</taxon>
        <taxon>Sordariomycetes</taxon>
        <taxon>Hypocreomycetidae</taxon>
        <taxon>Glomerellales</taxon>
        <taxon>Glomerellaceae</taxon>
        <taxon>Colletotrichum</taxon>
        <taxon>Colletotrichum acutatum species complex</taxon>
    </lineage>
</organism>
<feature type="region of interest" description="Disordered" evidence="1">
    <location>
        <begin position="65"/>
        <end position="102"/>
    </location>
</feature>
<evidence type="ECO:0000256" key="1">
    <source>
        <dbReference type="SAM" id="MobiDB-lite"/>
    </source>
</evidence>
<sequence length="102" mass="10287">VAIAAASSPPPFSLFSHRRQNSNPANPTTTSVPTKVAPTAIPATAPVDSSPRSRSGVLIALGVAVGDPIDDGDVEEEGAAVGEADDNADDETDVASPRVILK</sequence>
<comment type="caution">
    <text evidence="2">The sequence shown here is derived from an EMBL/GenBank/DDBJ whole genome shotgun (WGS) entry which is preliminary data.</text>
</comment>
<dbReference type="EMBL" id="MLGG01000001">
    <property type="protein sequence ID" value="KAK1469148.1"/>
    <property type="molecule type" value="Genomic_DNA"/>
</dbReference>
<gene>
    <name evidence="2" type="ORF">CMEL01_00915</name>
</gene>
<dbReference type="AlphaFoldDB" id="A0AAI9V278"/>
<keyword evidence="3" id="KW-1185">Reference proteome</keyword>
<feature type="compositionally biased region" description="Polar residues" evidence="1">
    <location>
        <begin position="21"/>
        <end position="31"/>
    </location>
</feature>
<feature type="non-terminal residue" evidence="2">
    <location>
        <position position="1"/>
    </location>
</feature>
<evidence type="ECO:0000313" key="3">
    <source>
        <dbReference type="Proteomes" id="UP001239795"/>
    </source>
</evidence>
<feature type="region of interest" description="Disordered" evidence="1">
    <location>
        <begin position="1"/>
        <end position="53"/>
    </location>
</feature>
<feature type="compositionally biased region" description="Acidic residues" evidence="1">
    <location>
        <begin position="68"/>
        <end position="93"/>
    </location>
</feature>
<name>A0AAI9V278_9PEZI</name>